<evidence type="ECO:0000313" key="9">
    <source>
        <dbReference type="EMBL" id="TDX01990.1"/>
    </source>
</evidence>
<feature type="domain" description="ABC3 transporter permease C-terminal" evidence="7">
    <location>
        <begin position="310"/>
        <end position="425"/>
    </location>
</feature>
<dbReference type="RefSeq" id="WP_133994621.1">
    <property type="nucleotide sequence ID" value="NZ_SODV01000001.1"/>
</dbReference>
<keyword evidence="2" id="KW-1003">Cell membrane</keyword>
<dbReference type="Pfam" id="PF02687">
    <property type="entry name" value="FtsX"/>
    <property type="match status" value="2"/>
</dbReference>
<evidence type="ECO:0000259" key="8">
    <source>
        <dbReference type="Pfam" id="PF12704"/>
    </source>
</evidence>
<feature type="transmembrane region" description="Helical" evidence="6">
    <location>
        <begin position="687"/>
        <end position="713"/>
    </location>
</feature>
<reference evidence="9 10" key="1">
    <citation type="submission" date="2019-03" db="EMBL/GenBank/DDBJ databases">
        <title>Genomic Encyclopedia of Type Strains, Phase IV (KMG-IV): sequencing the most valuable type-strain genomes for metagenomic binning, comparative biology and taxonomic classification.</title>
        <authorList>
            <person name="Goeker M."/>
        </authorList>
    </citation>
    <scope>NUCLEOTIDE SEQUENCE [LARGE SCALE GENOMIC DNA]</scope>
    <source>
        <strain evidence="9 10">DSM 100059</strain>
    </source>
</reference>
<sequence length="813" mass="90053">MIRNYLLVAFRQLRRQRLYASIMIGGFALSIAACILISLYIRDELSYDRSVPQADRVFRIVNRYGDDNFGNSTYTQAPLAADLVDNYPQVEKAGRLMRSALFYGAGSNQIRKADQAQNTYEEGFAYADQSLLDVLGTPMIYGKPGHALEAPHSLVLTRRMAEKYFPHQDPVGQVFYLNNDTRNPYTVGGVIEDYGSRSSIQYDFLLTLKGVELWPGEQTGWGTTNYATYVRLKPGTDAAAFQRQLTASELQRHLIAAMKSWGITDVDEKVKHYVMALQPVRDVYLKSGDINNDAVPFHGDNRLVWMFGGIACFILVIACVNFVNLATARSAGRAKEIGLRKVVGSYRSGLVRQFLTESMLYSLLSFVAALVLAWALLPFFNHLTGKSLTLPWDSVWFAPVLLGSAFLLGIVSGFYPAWYLSGFEPARVLKGEVSRGVRNARLRSILVVFQFTTSIILIVGTLVVYRQMQYILHAKVGFDKDQVLVVQGTGTIPDIQAFKSDLLRLPQAKSVTVGDFLPVNIPGAKRNGEGFYMDSLRASSKPVFGQFWIADYDYIPTMGMELVAGRNFSRSMATDTAAAIINQSLATQLGLGSHAVGSVINNGAGPLRVIGVVRDFHFETFREKVRPVCLFLGISPTMVSIKVQSVQAGDLAAQVAAVWKKYAPNQALRYTFLDDGFRQMYADVTRAGTLLTCFAVLAIVIACLGLFALSSFMAEQRTKEIGIRKVLGASAGQLFVLMSRGFVVLILVSLLIATPIAWWAMTTWLRDFKYRQELDLWLFFVVGGIALLIALATTSAQSIRAALENPIKSLKTE</sequence>
<organism evidence="9 10">
    <name type="scientific">Dinghuibacter silviterrae</name>
    <dbReference type="NCBI Taxonomy" id="1539049"/>
    <lineage>
        <taxon>Bacteria</taxon>
        <taxon>Pseudomonadati</taxon>
        <taxon>Bacteroidota</taxon>
        <taxon>Chitinophagia</taxon>
        <taxon>Chitinophagales</taxon>
        <taxon>Chitinophagaceae</taxon>
        <taxon>Dinghuibacter</taxon>
    </lineage>
</organism>
<dbReference type="InterPro" id="IPR050250">
    <property type="entry name" value="Macrolide_Exporter_MacB"/>
</dbReference>
<dbReference type="OrthoDB" id="5933722at2"/>
<evidence type="ECO:0000256" key="4">
    <source>
        <dbReference type="ARBA" id="ARBA00022989"/>
    </source>
</evidence>
<protein>
    <submittedName>
        <fullName evidence="9">Putative ABC transport system permease protein</fullName>
    </submittedName>
</protein>
<feature type="domain" description="MacB-like periplasmic core" evidence="8">
    <location>
        <begin position="455"/>
        <end position="616"/>
    </location>
</feature>
<keyword evidence="3 6" id="KW-0812">Transmembrane</keyword>
<comment type="subcellular location">
    <subcellularLocation>
        <location evidence="1">Cell membrane</location>
        <topology evidence="1">Multi-pass membrane protein</topology>
    </subcellularLocation>
</comment>
<feature type="transmembrane region" description="Helical" evidence="6">
    <location>
        <begin position="20"/>
        <end position="41"/>
    </location>
</feature>
<feature type="transmembrane region" description="Helical" evidence="6">
    <location>
        <begin position="442"/>
        <end position="465"/>
    </location>
</feature>
<proteinExistence type="predicted"/>
<feature type="transmembrane region" description="Helical" evidence="6">
    <location>
        <begin position="303"/>
        <end position="325"/>
    </location>
</feature>
<dbReference type="Pfam" id="PF12704">
    <property type="entry name" value="MacB_PCD"/>
    <property type="match status" value="2"/>
</dbReference>
<evidence type="ECO:0000256" key="3">
    <source>
        <dbReference type="ARBA" id="ARBA00022692"/>
    </source>
</evidence>
<dbReference type="GO" id="GO:0005886">
    <property type="term" value="C:plasma membrane"/>
    <property type="evidence" value="ECO:0007669"/>
    <property type="project" value="UniProtKB-SubCell"/>
</dbReference>
<feature type="domain" description="MacB-like periplasmic core" evidence="8">
    <location>
        <begin position="22"/>
        <end position="247"/>
    </location>
</feature>
<feature type="domain" description="ABC3 transporter permease C-terminal" evidence="7">
    <location>
        <begin position="693"/>
        <end position="802"/>
    </location>
</feature>
<feature type="transmembrane region" description="Helical" evidence="6">
    <location>
        <begin position="776"/>
        <end position="794"/>
    </location>
</feature>
<evidence type="ECO:0000256" key="6">
    <source>
        <dbReference type="SAM" id="Phobius"/>
    </source>
</evidence>
<gene>
    <name evidence="9" type="ORF">EDB95_3037</name>
</gene>
<keyword evidence="10" id="KW-1185">Reference proteome</keyword>
<dbReference type="InterPro" id="IPR025857">
    <property type="entry name" value="MacB_PCD"/>
</dbReference>
<dbReference type="EMBL" id="SODV01000001">
    <property type="protein sequence ID" value="TDX01990.1"/>
    <property type="molecule type" value="Genomic_DNA"/>
</dbReference>
<keyword evidence="5 6" id="KW-0472">Membrane</keyword>
<name>A0A4R8DUE5_9BACT</name>
<accession>A0A4R8DUE5</accession>
<dbReference type="GO" id="GO:0022857">
    <property type="term" value="F:transmembrane transporter activity"/>
    <property type="evidence" value="ECO:0007669"/>
    <property type="project" value="TreeGrafter"/>
</dbReference>
<dbReference type="InterPro" id="IPR003838">
    <property type="entry name" value="ABC3_permease_C"/>
</dbReference>
<dbReference type="Proteomes" id="UP000294498">
    <property type="component" value="Unassembled WGS sequence"/>
</dbReference>
<feature type="transmembrane region" description="Helical" evidence="6">
    <location>
        <begin position="400"/>
        <end position="421"/>
    </location>
</feature>
<dbReference type="AlphaFoldDB" id="A0A4R8DUE5"/>
<feature type="transmembrane region" description="Helical" evidence="6">
    <location>
        <begin position="734"/>
        <end position="761"/>
    </location>
</feature>
<evidence type="ECO:0000313" key="10">
    <source>
        <dbReference type="Proteomes" id="UP000294498"/>
    </source>
</evidence>
<evidence type="ECO:0000256" key="1">
    <source>
        <dbReference type="ARBA" id="ARBA00004651"/>
    </source>
</evidence>
<evidence type="ECO:0000259" key="7">
    <source>
        <dbReference type="Pfam" id="PF02687"/>
    </source>
</evidence>
<keyword evidence="4 6" id="KW-1133">Transmembrane helix</keyword>
<dbReference type="PANTHER" id="PTHR30572">
    <property type="entry name" value="MEMBRANE COMPONENT OF TRANSPORTER-RELATED"/>
    <property type="match status" value="1"/>
</dbReference>
<evidence type="ECO:0000256" key="2">
    <source>
        <dbReference type="ARBA" id="ARBA00022475"/>
    </source>
</evidence>
<feature type="transmembrane region" description="Helical" evidence="6">
    <location>
        <begin position="360"/>
        <end position="380"/>
    </location>
</feature>
<dbReference type="PROSITE" id="PS51257">
    <property type="entry name" value="PROKAR_LIPOPROTEIN"/>
    <property type="match status" value="1"/>
</dbReference>
<evidence type="ECO:0000256" key="5">
    <source>
        <dbReference type="ARBA" id="ARBA00023136"/>
    </source>
</evidence>
<dbReference type="PANTHER" id="PTHR30572:SF18">
    <property type="entry name" value="ABC-TYPE MACROLIDE FAMILY EXPORT SYSTEM PERMEASE COMPONENT 2"/>
    <property type="match status" value="1"/>
</dbReference>
<comment type="caution">
    <text evidence="9">The sequence shown here is derived from an EMBL/GenBank/DDBJ whole genome shotgun (WGS) entry which is preliminary data.</text>
</comment>